<dbReference type="Proteomes" id="UP000828390">
    <property type="component" value="Unassembled WGS sequence"/>
</dbReference>
<evidence type="ECO:0000313" key="3">
    <source>
        <dbReference type="Proteomes" id="UP000828390"/>
    </source>
</evidence>
<evidence type="ECO:0000313" key="2">
    <source>
        <dbReference type="EMBL" id="KAH3807851.1"/>
    </source>
</evidence>
<reference evidence="2" key="1">
    <citation type="journal article" date="2019" name="bioRxiv">
        <title>The Genome of the Zebra Mussel, Dreissena polymorpha: A Resource for Invasive Species Research.</title>
        <authorList>
            <person name="McCartney M.A."/>
            <person name="Auch B."/>
            <person name="Kono T."/>
            <person name="Mallez S."/>
            <person name="Zhang Y."/>
            <person name="Obille A."/>
            <person name="Becker A."/>
            <person name="Abrahante J.E."/>
            <person name="Garbe J."/>
            <person name="Badalamenti J.P."/>
            <person name="Herman A."/>
            <person name="Mangelson H."/>
            <person name="Liachko I."/>
            <person name="Sullivan S."/>
            <person name="Sone E.D."/>
            <person name="Koren S."/>
            <person name="Silverstein K.A.T."/>
            <person name="Beckman K.B."/>
            <person name="Gohl D.M."/>
        </authorList>
    </citation>
    <scope>NUCLEOTIDE SEQUENCE</scope>
    <source>
        <strain evidence="2">Duluth1</strain>
        <tissue evidence="2">Whole animal</tissue>
    </source>
</reference>
<organism evidence="2 3">
    <name type="scientific">Dreissena polymorpha</name>
    <name type="common">Zebra mussel</name>
    <name type="synonym">Mytilus polymorpha</name>
    <dbReference type="NCBI Taxonomy" id="45954"/>
    <lineage>
        <taxon>Eukaryota</taxon>
        <taxon>Metazoa</taxon>
        <taxon>Spiralia</taxon>
        <taxon>Lophotrochozoa</taxon>
        <taxon>Mollusca</taxon>
        <taxon>Bivalvia</taxon>
        <taxon>Autobranchia</taxon>
        <taxon>Heteroconchia</taxon>
        <taxon>Euheterodonta</taxon>
        <taxon>Imparidentia</taxon>
        <taxon>Neoheterodontei</taxon>
        <taxon>Myida</taxon>
        <taxon>Dreissenoidea</taxon>
        <taxon>Dreissenidae</taxon>
        <taxon>Dreissena</taxon>
    </lineage>
</organism>
<feature type="region of interest" description="Disordered" evidence="1">
    <location>
        <begin position="130"/>
        <end position="155"/>
    </location>
</feature>
<evidence type="ECO:0000256" key="1">
    <source>
        <dbReference type="SAM" id="MobiDB-lite"/>
    </source>
</evidence>
<accession>A0A9D4G2X4</accession>
<protein>
    <submittedName>
        <fullName evidence="2">Uncharacterized protein</fullName>
    </submittedName>
</protein>
<sequence>MNVNVNGCDKQNHDETLFCTTETMDAQCYNVLQPEPVNAKIITLQQREKSQKVKASIYIEQAILQPQSSVPQTSQNINNCTVQQPRLYDMNPPMPQKSRDETTVKSRVVIMIVNKGLFWKSNRFGRGSSLGPLVGPGQGPGRGVRVAKPPTENEF</sequence>
<name>A0A9D4G2X4_DREPO</name>
<dbReference type="AlphaFoldDB" id="A0A9D4G2X4"/>
<proteinExistence type="predicted"/>
<dbReference type="EMBL" id="JAIWYP010000006">
    <property type="protein sequence ID" value="KAH3807851.1"/>
    <property type="molecule type" value="Genomic_DNA"/>
</dbReference>
<comment type="caution">
    <text evidence="2">The sequence shown here is derived from an EMBL/GenBank/DDBJ whole genome shotgun (WGS) entry which is preliminary data.</text>
</comment>
<keyword evidence="3" id="KW-1185">Reference proteome</keyword>
<reference evidence="2" key="2">
    <citation type="submission" date="2020-11" db="EMBL/GenBank/DDBJ databases">
        <authorList>
            <person name="McCartney M.A."/>
            <person name="Auch B."/>
            <person name="Kono T."/>
            <person name="Mallez S."/>
            <person name="Becker A."/>
            <person name="Gohl D.M."/>
            <person name="Silverstein K.A.T."/>
            <person name="Koren S."/>
            <person name="Bechman K.B."/>
            <person name="Herman A."/>
            <person name="Abrahante J.E."/>
            <person name="Garbe J."/>
        </authorList>
    </citation>
    <scope>NUCLEOTIDE SEQUENCE</scope>
    <source>
        <strain evidence="2">Duluth1</strain>
        <tissue evidence="2">Whole animal</tissue>
    </source>
</reference>
<gene>
    <name evidence="2" type="ORF">DPMN_136198</name>
</gene>